<dbReference type="NCBIfam" id="TIGR01549">
    <property type="entry name" value="HAD-SF-IA-v1"/>
    <property type="match status" value="1"/>
</dbReference>
<dbReference type="InterPro" id="IPR011951">
    <property type="entry name" value="HAD-SF_hydro_IA_YjjG/PynA"/>
</dbReference>
<dbReference type="Proteomes" id="UP000242712">
    <property type="component" value="Unassembled WGS sequence"/>
</dbReference>
<dbReference type="OrthoDB" id="9802350at2"/>
<dbReference type="SFLD" id="SFLDS00003">
    <property type="entry name" value="Haloacid_Dehalogenase"/>
    <property type="match status" value="1"/>
</dbReference>
<dbReference type="InterPro" id="IPR041492">
    <property type="entry name" value="HAD_2"/>
</dbReference>
<dbReference type="EMBL" id="PPPX01000001">
    <property type="protein sequence ID" value="POA09751.1"/>
    <property type="molecule type" value="Genomic_DNA"/>
</dbReference>
<dbReference type="SFLD" id="SFLDG01129">
    <property type="entry name" value="C1.5:_HAD__Beta-PGM__Phosphata"/>
    <property type="match status" value="1"/>
</dbReference>
<dbReference type="InterPro" id="IPR023198">
    <property type="entry name" value="PGP-like_dom2"/>
</dbReference>
<dbReference type="InterPro" id="IPR052550">
    <property type="entry name" value="Pyrimidine_5'-ntase_YjjG"/>
</dbReference>
<dbReference type="GeneID" id="98297331"/>
<evidence type="ECO:0000313" key="1">
    <source>
        <dbReference type="EMBL" id="POA09751.1"/>
    </source>
</evidence>
<dbReference type="NCBIfam" id="TIGR02254">
    <property type="entry name" value="YjjG_YfnB"/>
    <property type="match status" value="1"/>
</dbReference>
<dbReference type="Pfam" id="PF13419">
    <property type="entry name" value="HAD_2"/>
    <property type="match status" value="1"/>
</dbReference>
<dbReference type="InterPro" id="IPR023214">
    <property type="entry name" value="HAD_sf"/>
</dbReference>
<sequence length="226" mass="26431">MKPTMLIDFDDTLVDFIDAEIQAFYTIAKDYLNEATESDLQTFMRVNQAHWEAFQRGELNKEEVLNHRFRNFFARYDIEVDGPKVDHEYRTALSKATVKYMPHVLTTLDILKNHYDLYIVTNGVRITQLRRLKQTPFETIFKDIFISEDTGSQKPKPEFFDYVFNHIGNDRREDAIIVGDSLTSDIQGGINAGIRTCWYNGRDKVNDSDIQPDYTIQSFDQLVHLK</sequence>
<organism evidence="1 2">
    <name type="scientific">Staphylococcus argensis</name>
    <dbReference type="NCBI Taxonomy" id="1607738"/>
    <lineage>
        <taxon>Bacteria</taxon>
        <taxon>Bacillati</taxon>
        <taxon>Bacillota</taxon>
        <taxon>Bacilli</taxon>
        <taxon>Bacillales</taxon>
        <taxon>Staphylococcaceae</taxon>
        <taxon>Staphylococcus</taxon>
    </lineage>
</organism>
<protein>
    <submittedName>
        <fullName evidence="1">Noncanonical pyrimidine nucleotidase, YjjG family</fullName>
    </submittedName>
</protein>
<dbReference type="GO" id="GO:0008253">
    <property type="term" value="F:5'-nucleotidase activity"/>
    <property type="evidence" value="ECO:0007669"/>
    <property type="project" value="InterPro"/>
</dbReference>
<dbReference type="PANTHER" id="PTHR47478">
    <property type="match status" value="1"/>
</dbReference>
<evidence type="ECO:0000313" key="2">
    <source>
        <dbReference type="Proteomes" id="UP000242712"/>
    </source>
</evidence>
<comment type="caution">
    <text evidence="1">The sequence shown here is derived from an EMBL/GenBank/DDBJ whole genome shotgun (WGS) entry which is preliminary data.</text>
</comment>
<dbReference type="AlphaFoldDB" id="A0A2K4FEL7"/>
<dbReference type="SUPFAM" id="SSF56784">
    <property type="entry name" value="HAD-like"/>
    <property type="match status" value="1"/>
</dbReference>
<dbReference type="NCBIfam" id="TIGR01509">
    <property type="entry name" value="HAD-SF-IA-v3"/>
    <property type="match status" value="1"/>
</dbReference>
<dbReference type="PANTHER" id="PTHR47478:SF1">
    <property type="entry name" value="PYRIMIDINE 5'-NUCLEOTIDASE YJJG"/>
    <property type="match status" value="1"/>
</dbReference>
<dbReference type="Gene3D" id="3.40.50.1000">
    <property type="entry name" value="HAD superfamily/HAD-like"/>
    <property type="match status" value="1"/>
</dbReference>
<name>A0A2K4FEL7_9STAP</name>
<keyword evidence="2" id="KW-1185">Reference proteome</keyword>
<dbReference type="InterPro" id="IPR036412">
    <property type="entry name" value="HAD-like_sf"/>
</dbReference>
<dbReference type="Gene3D" id="1.10.150.240">
    <property type="entry name" value="Putative phosphatase, domain 2"/>
    <property type="match status" value="1"/>
</dbReference>
<accession>A0A2K4FEL7</accession>
<dbReference type="InterPro" id="IPR006439">
    <property type="entry name" value="HAD-SF_hydro_IA"/>
</dbReference>
<proteinExistence type="predicted"/>
<dbReference type="CDD" id="cd04305">
    <property type="entry name" value="HAD_Neu5Ac-Pase_like"/>
    <property type="match status" value="1"/>
</dbReference>
<gene>
    <name evidence="1" type="ORF">CD039_03130</name>
</gene>
<dbReference type="RefSeq" id="WP_103371080.1">
    <property type="nucleotide sequence ID" value="NZ_CBCRVO010000001.1"/>
</dbReference>
<reference evidence="1 2" key="1">
    <citation type="submission" date="2017-08" db="EMBL/GenBank/DDBJ databases">
        <title>Draft genome sequences of 64 type strains of genus Staph aureus.</title>
        <authorList>
            <person name="Cole K."/>
            <person name="Golubchik T."/>
            <person name="Russell J."/>
            <person name="Foster D."/>
            <person name="Llewelyn M."/>
            <person name="Wilson D."/>
            <person name="Crook D."/>
            <person name="Paul J."/>
        </authorList>
    </citation>
    <scope>NUCLEOTIDE SEQUENCE [LARGE SCALE GENOMIC DNA]</scope>
    <source>
        <strain evidence="1 2">DSM 29875</strain>
    </source>
</reference>